<feature type="compositionally biased region" description="Basic and acidic residues" evidence="1">
    <location>
        <begin position="229"/>
        <end position="240"/>
    </location>
</feature>
<dbReference type="HOGENOM" id="CLU_1158308_0_0_1"/>
<sequence length="240" mass="27548">MALSGFRFARSIAVVSARWPQTRAVSTAATLTRFTTCFGDGIHLGMLRRQHQSLPFSTSESSSYSPLVWWRNRQEKKEEVKYKERLQAMANKEDWTIGDMKEELNDVVKSWISKIPVIGSNKEILAAKRMHKTVTGLAEIIGDKATSERLGNMTRVEKLKASLQGESTVEDINILIQQFDSMSLMHKVVRRRKLEGKKIPETAEAVQTMMQTEGQRLLTKTQKTKMMSRTKEIMRKSRRR</sequence>
<name>B7G302_PHATC</name>
<evidence type="ECO:0000313" key="2">
    <source>
        <dbReference type="EMBL" id="EEC46745.1"/>
    </source>
</evidence>
<dbReference type="Proteomes" id="UP000000759">
    <property type="component" value="Chromosome 13"/>
</dbReference>
<protein>
    <recommendedName>
        <fullName evidence="4">Signal recognition particle SRP54 subunit M-domain domain-containing protein</fullName>
    </recommendedName>
</protein>
<organism evidence="2 3">
    <name type="scientific">Phaeodactylum tricornutum (strain CCAP 1055/1)</name>
    <dbReference type="NCBI Taxonomy" id="556484"/>
    <lineage>
        <taxon>Eukaryota</taxon>
        <taxon>Sar</taxon>
        <taxon>Stramenopiles</taxon>
        <taxon>Ochrophyta</taxon>
        <taxon>Bacillariophyta</taxon>
        <taxon>Bacillariophyceae</taxon>
        <taxon>Bacillariophycidae</taxon>
        <taxon>Naviculales</taxon>
        <taxon>Phaeodactylaceae</taxon>
        <taxon>Phaeodactylum</taxon>
    </lineage>
</organism>
<proteinExistence type="predicted"/>
<reference evidence="3" key="2">
    <citation type="submission" date="2008-08" db="EMBL/GenBank/DDBJ databases">
        <authorList>
            <consortium name="Diatom Consortium"/>
            <person name="Grigoriev I."/>
            <person name="Grimwood J."/>
            <person name="Kuo A."/>
            <person name="Otillar R.P."/>
            <person name="Salamov A."/>
            <person name="Detter J.C."/>
            <person name="Lindquist E."/>
            <person name="Shapiro H."/>
            <person name="Lucas S."/>
            <person name="Glavina del Rio T."/>
            <person name="Pitluck S."/>
            <person name="Rokhsar D."/>
            <person name="Bowler C."/>
        </authorList>
    </citation>
    <scope>GENOME REANNOTATION</scope>
    <source>
        <strain evidence="3">CCAP 1055/1</strain>
    </source>
</reference>
<dbReference type="InParanoid" id="B7G302"/>
<keyword evidence="3" id="KW-1185">Reference proteome</keyword>
<dbReference type="AlphaFoldDB" id="B7G302"/>
<reference evidence="2 3" key="1">
    <citation type="journal article" date="2008" name="Nature">
        <title>The Phaeodactylum genome reveals the evolutionary history of diatom genomes.</title>
        <authorList>
            <person name="Bowler C."/>
            <person name="Allen A.E."/>
            <person name="Badger J.H."/>
            <person name="Grimwood J."/>
            <person name="Jabbari K."/>
            <person name="Kuo A."/>
            <person name="Maheswari U."/>
            <person name="Martens C."/>
            <person name="Maumus F."/>
            <person name="Otillar R.P."/>
            <person name="Rayko E."/>
            <person name="Salamov A."/>
            <person name="Vandepoele K."/>
            <person name="Beszteri B."/>
            <person name="Gruber A."/>
            <person name="Heijde M."/>
            <person name="Katinka M."/>
            <person name="Mock T."/>
            <person name="Valentin K."/>
            <person name="Verret F."/>
            <person name="Berges J.A."/>
            <person name="Brownlee C."/>
            <person name="Cadoret J.P."/>
            <person name="Chiovitti A."/>
            <person name="Choi C.J."/>
            <person name="Coesel S."/>
            <person name="De Martino A."/>
            <person name="Detter J.C."/>
            <person name="Durkin C."/>
            <person name="Falciatore A."/>
            <person name="Fournet J."/>
            <person name="Haruta M."/>
            <person name="Huysman M.J."/>
            <person name="Jenkins B.D."/>
            <person name="Jiroutova K."/>
            <person name="Jorgensen R.E."/>
            <person name="Joubert Y."/>
            <person name="Kaplan A."/>
            <person name="Kroger N."/>
            <person name="Kroth P.G."/>
            <person name="La Roche J."/>
            <person name="Lindquist E."/>
            <person name="Lommer M."/>
            <person name="Martin-Jezequel V."/>
            <person name="Lopez P.J."/>
            <person name="Lucas S."/>
            <person name="Mangogna M."/>
            <person name="McGinnis K."/>
            <person name="Medlin L.K."/>
            <person name="Montsant A."/>
            <person name="Oudot-Le Secq M.P."/>
            <person name="Napoli C."/>
            <person name="Obornik M."/>
            <person name="Parker M.S."/>
            <person name="Petit J.L."/>
            <person name="Porcel B.M."/>
            <person name="Poulsen N."/>
            <person name="Robison M."/>
            <person name="Rychlewski L."/>
            <person name="Rynearson T.A."/>
            <person name="Schmutz J."/>
            <person name="Shapiro H."/>
            <person name="Siaut M."/>
            <person name="Stanley M."/>
            <person name="Sussman M.R."/>
            <person name="Taylor A.R."/>
            <person name="Vardi A."/>
            <person name="von Dassow P."/>
            <person name="Vyverman W."/>
            <person name="Willis A."/>
            <person name="Wyrwicz L.S."/>
            <person name="Rokhsar D.S."/>
            <person name="Weissenbach J."/>
            <person name="Armbrust E.V."/>
            <person name="Green B.R."/>
            <person name="Van de Peer Y."/>
            <person name="Grigoriev I.V."/>
        </authorList>
    </citation>
    <scope>NUCLEOTIDE SEQUENCE [LARGE SCALE GENOMIC DNA]</scope>
    <source>
        <strain evidence="2 3">CCAP 1055/1</strain>
    </source>
</reference>
<evidence type="ECO:0008006" key="4">
    <source>
        <dbReference type="Google" id="ProtNLM"/>
    </source>
</evidence>
<dbReference type="OrthoDB" id="44673at2759"/>
<feature type="region of interest" description="Disordered" evidence="1">
    <location>
        <begin position="220"/>
        <end position="240"/>
    </location>
</feature>
<dbReference type="OMA" id="LAIACEM"/>
<dbReference type="KEGG" id="pti:PHATRDRAFT_47338"/>
<dbReference type="STRING" id="556484.B7G302"/>
<dbReference type="EMBL" id="CM000615">
    <property type="protein sequence ID" value="EEC46745.1"/>
    <property type="molecule type" value="Genomic_DNA"/>
</dbReference>
<dbReference type="PaxDb" id="2850-Phatr47338"/>
<dbReference type="RefSeq" id="XP_002181531.1">
    <property type="nucleotide sequence ID" value="XM_002181495.1"/>
</dbReference>
<gene>
    <name evidence="2" type="ORF">PHATRDRAFT_47338</name>
</gene>
<evidence type="ECO:0000256" key="1">
    <source>
        <dbReference type="SAM" id="MobiDB-lite"/>
    </source>
</evidence>
<evidence type="ECO:0000313" key="3">
    <source>
        <dbReference type="Proteomes" id="UP000000759"/>
    </source>
</evidence>
<accession>B7G302</accession>
<dbReference type="GeneID" id="7202498"/>
<dbReference type="eggNOG" id="ENOG502SUXN">
    <property type="taxonomic scope" value="Eukaryota"/>
</dbReference>